<dbReference type="SUPFAM" id="SSF63418">
    <property type="entry name" value="MurE/MurF N-terminal domain"/>
    <property type="match status" value="1"/>
</dbReference>
<dbReference type="InterPro" id="IPR004101">
    <property type="entry name" value="Mur_ligase_C"/>
</dbReference>
<comment type="caution">
    <text evidence="7">Lacks conserved residue(s) required for the propagation of feature annotation.</text>
</comment>
<dbReference type="Gene3D" id="3.40.1190.10">
    <property type="entry name" value="Mur-like, catalytic domain"/>
    <property type="match status" value="1"/>
</dbReference>
<feature type="binding site" evidence="7">
    <location>
        <position position="514"/>
    </location>
    <ligand>
        <name>meso-2,6-diaminopimelate</name>
        <dbReference type="ChEBI" id="CHEBI:57791"/>
    </ligand>
</feature>
<accession>A0ABU9B7C8</accession>
<comment type="cofactor">
    <cofactor evidence="7">
        <name>Mg(2+)</name>
        <dbReference type="ChEBI" id="CHEBI:18420"/>
    </cofactor>
</comment>
<dbReference type="HAMAP" id="MF_00208">
    <property type="entry name" value="MurE"/>
    <property type="match status" value="1"/>
</dbReference>
<dbReference type="Pfam" id="PF01225">
    <property type="entry name" value="Mur_ligase"/>
    <property type="match status" value="1"/>
</dbReference>
<feature type="binding site" evidence="7">
    <location>
        <begin position="459"/>
        <end position="462"/>
    </location>
    <ligand>
        <name>meso-2,6-diaminopimelate</name>
        <dbReference type="ChEBI" id="CHEBI:57791"/>
    </ligand>
</feature>
<dbReference type="Gene3D" id="3.90.190.20">
    <property type="entry name" value="Mur ligase, C-terminal domain"/>
    <property type="match status" value="1"/>
</dbReference>
<comment type="PTM">
    <text evidence="7">Carboxylation is probably crucial for Mg(2+) binding and, consequently, for the gamma-phosphate positioning of ATP.</text>
</comment>
<dbReference type="InterPro" id="IPR035911">
    <property type="entry name" value="MurE/MurF_N"/>
</dbReference>
<feature type="domain" description="Mur ligase C-terminal" evidence="10">
    <location>
        <begin position="378"/>
        <end position="512"/>
    </location>
</feature>
<dbReference type="Pfam" id="PF02875">
    <property type="entry name" value="Mur_ligase_C"/>
    <property type="match status" value="1"/>
</dbReference>
<keyword evidence="13" id="KW-1185">Reference proteome</keyword>
<keyword evidence="7" id="KW-0067">ATP-binding</keyword>
<evidence type="ECO:0000256" key="4">
    <source>
        <dbReference type="ARBA" id="ARBA00022984"/>
    </source>
</evidence>
<evidence type="ECO:0000256" key="5">
    <source>
        <dbReference type="ARBA" id="ARBA00023306"/>
    </source>
</evidence>
<dbReference type="EMBL" id="JBBUTF010000005">
    <property type="protein sequence ID" value="MEK8025654.1"/>
    <property type="molecule type" value="Genomic_DNA"/>
</dbReference>
<evidence type="ECO:0000259" key="10">
    <source>
        <dbReference type="Pfam" id="PF02875"/>
    </source>
</evidence>
<proteinExistence type="inferred from homology"/>
<feature type="binding site" evidence="7">
    <location>
        <position position="435"/>
    </location>
    <ligand>
        <name>meso-2,6-diaminopimelate</name>
        <dbReference type="ChEBI" id="CHEBI:57791"/>
    </ligand>
</feature>
<protein>
    <recommendedName>
        <fullName evidence="7">UDP-N-acetylmuramoyl-L-alanyl-D-glutamate--2,6-diaminopimelate ligase</fullName>
        <ecNumber evidence="7">6.3.2.13</ecNumber>
    </recommendedName>
    <alternativeName>
        <fullName evidence="7">Meso-A2pm-adding enzyme</fullName>
    </alternativeName>
    <alternativeName>
        <fullName evidence="7">Meso-diaminopimelate-adding enzyme</fullName>
    </alternativeName>
    <alternativeName>
        <fullName evidence="7">UDP-MurNAc-L-Ala-D-Glu:meso-diaminopimelate ligase</fullName>
    </alternativeName>
    <alternativeName>
        <fullName evidence="7">UDP-MurNAc-tripeptide synthetase</fullName>
    </alternativeName>
    <alternativeName>
        <fullName evidence="7">UDP-N-acetylmuramyl-tripeptide synthetase</fullName>
    </alternativeName>
</protein>
<dbReference type="Pfam" id="PF08245">
    <property type="entry name" value="Mur_ligase_M"/>
    <property type="match status" value="1"/>
</dbReference>
<comment type="similarity">
    <text evidence="1 7">Belongs to the MurCDEF family. MurE subfamily.</text>
</comment>
<keyword evidence="6 7" id="KW-0961">Cell wall biogenesis/degradation</keyword>
<feature type="domain" description="Mur ligase central" evidence="11">
    <location>
        <begin position="136"/>
        <end position="355"/>
    </location>
</feature>
<dbReference type="NCBIfam" id="NF001126">
    <property type="entry name" value="PRK00139.1-4"/>
    <property type="match status" value="1"/>
</dbReference>
<reference evidence="12 13" key="1">
    <citation type="submission" date="2024-04" db="EMBL/GenBank/DDBJ databases">
        <title>Novel species of the genus Ideonella isolated from streams.</title>
        <authorList>
            <person name="Lu H."/>
        </authorList>
    </citation>
    <scope>NUCLEOTIDE SEQUENCE [LARGE SCALE GENOMIC DNA]</scope>
    <source>
        <strain evidence="12 13">BYS139W</strain>
    </source>
</reference>
<evidence type="ECO:0000313" key="12">
    <source>
        <dbReference type="EMBL" id="MEK8025654.1"/>
    </source>
</evidence>
<dbReference type="PANTHER" id="PTHR23135">
    <property type="entry name" value="MUR LIGASE FAMILY MEMBER"/>
    <property type="match status" value="1"/>
</dbReference>
<dbReference type="SUPFAM" id="SSF53623">
    <property type="entry name" value="MurD-like peptide ligases, catalytic domain"/>
    <property type="match status" value="1"/>
</dbReference>
<dbReference type="InterPro" id="IPR036565">
    <property type="entry name" value="Mur-like_cat_sf"/>
</dbReference>
<comment type="pathway">
    <text evidence="7 8">Cell wall biogenesis; peptidoglycan biosynthesis.</text>
</comment>
<feature type="binding site" evidence="7">
    <location>
        <position position="213"/>
    </location>
    <ligand>
        <name>UDP-N-acetyl-alpha-D-muramoyl-L-alanyl-D-glutamate</name>
        <dbReference type="ChEBI" id="CHEBI:83900"/>
    </ligand>
</feature>
<evidence type="ECO:0000256" key="3">
    <source>
        <dbReference type="ARBA" id="ARBA00022960"/>
    </source>
</evidence>
<feature type="binding site" evidence="7">
    <location>
        <position position="55"/>
    </location>
    <ligand>
        <name>UDP-N-acetyl-alpha-D-muramoyl-L-alanyl-D-glutamate</name>
        <dbReference type="ChEBI" id="CHEBI:83900"/>
    </ligand>
</feature>
<feature type="short sequence motif" description="Meso-diaminopimelate recognition motif" evidence="7">
    <location>
        <begin position="459"/>
        <end position="462"/>
    </location>
</feature>
<dbReference type="RefSeq" id="WP_341373434.1">
    <property type="nucleotide sequence ID" value="NZ_JBBUTF010000005.1"/>
</dbReference>
<feature type="binding site" evidence="7">
    <location>
        <position position="221"/>
    </location>
    <ligand>
        <name>UDP-N-acetyl-alpha-D-muramoyl-L-alanyl-D-glutamate</name>
        <dbReference type="ChEBI" id="CHEBI:83900"/>
    </ligand>
</feature>
<dbReference type="Gene3D" id="3.40.1390.10">
    <property type="entry name" value="MurE/MurF, N-terminal domain"/>
    <property type="match status" value="1"/>
</dbReference>
<dbReference type="InterPro" id="IPR013221">
    <property type="entry name" value="Mur_ligase_cen"/>
</dbReference>
<keyword evidence="7" id="KW-0963">Cytoplasm</keyword>
<evidence type="ECO:0000313" key="13">
    <source>
        <dbReference type="Proteomes" id="UP001368500"/>
    </source>
</evidence>
<feature type="binding site" evidence="7">
    <location>
        <position position="510"/>
    </location>
    <ligand>
        <name>meso-2,6-diaminopimelate</name>
        <dbReference type="ChEBI" id="CHEBI:57791"/>
    </ligand>
</feature>
<keyword evidence="2 7" id="KW-0132">Cell division</keyword>
<organism evidence="12 13">
    <name type="scientific">Pseudaquabacterium rugosum</name>
    <dbReference type="NCBI Taxonomy" id="2984194"/>
    <lineage>
        <taxon>Bacteria</taxon>
        <taxon>Pseudomonadati</taxon>
        <taxon>Pseudomonadota</taxon>
        <taxon>Betaproteobacteria</taxon>
        <taxon>Burkholderiales</taxon>
        <taxon>Sphaerotilaceae</taxon>
        <taxon>Pseudaquabacterium</taxon>
    </lineage>
</organism>
<evidence type="ECO:0000256" key="6">
    <source>
        <dbReference type="ARBA" id="ARBA00023316"/>
    </source>
</evidence>
<dbReference type="Proteomes" id="UP001368500">
    <property type="component" value="Unassembled WGS sequence"/>
</dbReference>
<dbReference type="GO" id="GO:0008765">
    <property type="term" value="F:UDP-N-acetylmuramoylalanyl-D-glutamate-2,6-diaminopimelate ligase activity"/>
    <property type="evidence" value="ECO:0007669"/>
    <property type="project" value="UniProtKB-EC"/>
</dbReference>
<feature type="binding site" evidence="7">
    <location>
        <begin position="186"/>
        <end position="187"/>
    </location>
    <ligand>
        <name>UDP-N-acetyl-alpha-D-muramoyl-L-alanyl-D-glutamate</name>
        <dbReference type="ChEBI" id="CHEBI:83900"/>
    </ligand>
</feature>
<dbReference type="NCBIfam" id="TIGR01085">
    <property type="entry name" value="murE"/>
    <property type="match status" value="1"/>
</dbReference>
<dbReference type="SUPFAM" id="SSF53244">
    <property type="entry name" value="MurD-like peptide ligases, peptide-binding domain"/>
    <property type="match status" value="1"/>
</dbReference>
<comment type="subcellular location">
    <subcellularLocation>
        <location evidence="7 8">Cytoplasm</location>
    </subcellularLocation>
</comment>
<comment type="caution">
    <text evidence="12">The sequence shown here is derived from an EMBL/GenBank/DDBJ whole genome shotgun (WGS) entry which is preliminary data.</text>
</comment>
<evidence type="ECO:0000256" key="2">
    <source>
        <dbReference type="ARBA" id="ARBA00022618"/>
    </source>
</evidence>
<keyword evidence="5 7" id="KW-0131">Cell cycle</keyword>
<comment type="catalytic activity">
    <reaction evidence="7">
        <text>UDP-N-acetyl-alpha-D-muramoyl-L-alanyl-D-glutamate + meso-2,6-diaminopimelate + ATP = UDP-N-acetyl-alpha-D-muramoyl-L-alanyl-gamma-D-glutamyl-meso-2,6-diaminopimelate + ADP + phosphate + H(+)</text>
        <dbReference type="Rhea" id="RHEA:23676"/>
        <dbReference type="ChEBI" id="CHEBI:15378"/>
        <dbReference type="ChEBI" id="CHEBI:30616"/>
        <dbReference type="ChEBI" id="CHEBI:43474"/>
        <dbReference type="ChEBI" id="CHEBI:57791"/>
        <dbReference type="ChEBI" id="CHEBI:83900"/>
        <dbReference type="ChEBI" id="CHEBI:83905"/>
        <dbReference type="ChEBI" id="CHEBI:456216"/>
        <dbReference type="EC" id="6.3.2.13"/>
    </reaction>
</comment>
<evidence type="ECO:0000256" key="1">
    <source>
        <dbReference type="ARBA" id="ARBA00005898"/>
    </source>
</evidence>
<dbReference type="InterPro" id="IPR000713">
    <property type="entry name" value="Mur_ligase_N"/>
</dbReference>
<feature type="binding site" evidence="7">
    <location>
        <begin position="138"/>
        <end position="144"/>
    </location>
    <ligand>
        <name>ATP</name>
        <dbReference type="ChEBI" id="CHEBI:30616"/>
    </ligand>
</feature>
<evidence type="ECO:0000259" key="9">
    <source>
        <dbReference type="Pfam" id="PF01225"/>
    </source>
</evidence>
<comment type="function">
    <text evidence="7">Catalyzes the addition of meso-diaminopimelic acid to the nucleotide precursor UDP-N-acetylmuramoyl-L-alanyl-D-glutamate (UMAG) in the biosynthesis of bacterial cell-wall peptidoglycan.</text>
</comment>
<feature type="modified residue" description="N6-carboxylysine" evidence="7">
    <location>
        <position position="253"/>
    </location>
</feature>
<feature type="domain" description="Mur ligase N-terminal catalytic" evidence="9">
    <location>
        <begin position="52"/>
        <end position="95"/>
    </location>
</feature>
<name>A0ABU9B7C8_9BURK</name>
<gene>
    <name evidence="7" type="primary">murE</name>
    <name evidence="12" type="ORF">AACH11_06750</name>
</gene>
<keyword evidence="3 7" id="KW-0133">Cell shape</keyword>
<dbReference type="InterPro" id="IPR005761">
    <property type="entry name" value="UDP-N-AcMur-Glu-dNH2Pim_ligase"/>
</dbReference>
<dbReference type="EC" id="6.3.2.13" evidence="7"/>
<sequence length="544" mass="56457">MTDRTADAIAPVDPRGSPRLADLDAALAWLRARLGVAADAVVPAGATTGRLVIDSRQLRAGDAFIAWPGAATDGRRYVADALAAGAAACLVEAEGAEAWAFDDPRVALLSGLKPLCGPLAARWQGEPAIALDVVAITGTNGKSSSAWWLAQVLGLLQRPCEVVGTLGIGRPPLAGRPGTIDPTGLTTPDPVRLHAGFARMRDEGVRACAIEASSIGLAEARMAGMPVRVAVFTNFTRDHLDYHVDMAAYWAAKRALFDWPGLQAAVVNTDDAQGLALARELAQRPDLALWTVGLGPAPLQAVAGGARLAHLGAQEVGYVDGGLAFTLDDGVQRRPVRSTLIGDYNVHNLLGVLGAVAALGLPLAQAVAAVPGLSPVPGRMQRVEPPAGTTALLPEVVVDYAHTPDALDKALGALRPLAAARGGRLHAVFGCGGNRDATKRPLMAAIAERLADAVVLTSDNPRHEDPLTILAQIRAGLVHPGDVTVEPDRAAAIAAVVAAADGRDVILIAGKGHEDYQEIAGQRQPFDDARHALSALQRRAGADR</sequence>
<evidence type="ECO:0000256" key="7">
    <source>
        <dbReference type="HAMAP-Rule" id="MF_00208"/>
    </source>
</evidence>
<keyword evidence="7 12" id="KW-0436">Ligase</keyword>
<dbReference type="PANTHER" id="PTHR23135:SF4">
    <property type="entry name" value="UDP-N-ACETYLMURAMOYL-L-ALANYL-D-GLUTAMATE--2,6-DIAMINOPIMELATE LIGASE MURE HOMOLOG, CHLOROPLASTIC"/>
    <property type="match status" value="1"/>
</dbReference>
<keyword evidence="4 7" id="KW-0573">Peptidoglycan synthesis</keyword>
<keyword evidence="7" id="KW-0547">Nucleotide-binding</keyword>
<keyword evidence="7" id="KW-0460">Magnesium</keyword>
<dbReference type="InterPro" id="IPR036615">
    <property type="entry name" value="Mur_ligase_C_dom_sf"/>
</dbReference>
<evidence type="ECO:0000256" key="8">
    <source>
        <dbReference type="RuleBase" id="RU004135"/>
    </source>
</evidence>
<evidence type="ECO:0000259" key="11">
    <source>
        <dbReference type="Pfam" id="PF08245"/>
    </source>
</evidence>